<reference evidence="3" key="1">
    <citation type="submission" date="2017-01" db="EMBL/GenBank/DDBJ databases">
        <authorList>
            <person name="Wang Y."/>
            <person name="White M."/>
            <person name="Kvist S."/>
            <person name="Moncalvo J.-M."/>
        </authorList>
    </citation>
    <scope>NUCLEOTIDE SEQUENCE [LARGE SCALE GENOMIC DNA]</scope>
    <source>
        <strain evidence="3">ID-206-W2</strain>
    </source>
</reference>
<name>A0A1R1YNV7_9FUNG</name>
<dbReference type="AlphaFoldDB" id="A0A1R1YNV7"/>
<dbReference type="EMBL" id="LSSM01000535">
    <property type="protein sequence ID" value="OMJ28599.1"/>
    <property type="molecule type" value="Genomic_DNA"/>
</dbReference>
<comment type="caution">
    <text evidence="2">The sequence shown here is derived from an EMBL/GenBank/DDBJ whole genome shotgun (WGS) entry which is preliminary data.</text>
</comment>
<feature type="chain" id="PRO_5012683942" evidence="1">
    <location>
        <begin position="20"/>
        <end position="171"/>
    </location>
</feature>
<evidence type="ECO:0000313" key="3">
    <source>
        <dbReference type="Proteomes" id="UP000187429"/>
    </source>
</evidence>
<sequence>MKTLEILAYFIVCFKIAVSSGLGSNELKDISADSLKDNLKNQIGDLKILNKNKNALQSIFEQKNLVDKLGNYDKPEINCCFRRGGFGGFRHICRPVVHRHICRPVVHRHICRPFVHRHICRPVVHRHICRPVVHRHVCRPFVHRHICRPFVHRHICRPVVHRHICRPVVHR</sequence>
<proteinExistence type="predicted"/>
<keyword evidence="1" id="KW-0732">Signal</keyword>
<evidence type="ECO:0000256" key="1">
    <source>
        <dbReference type="SAM" id="SignalP"/>
    </source>
</evidence>
<protein>
    <submittedName>
        <fullName evidence="2">Uncharacterized protein</fullName>
    </submittedName>
</protein>
<organism evidence="2 3">
    <name type="scientific">Smittium culicis</name>
    <dbReference type="NCBI Taxonomy" id="133412"/>
    <lineage>
        <taxon>Eukaryota</taxon>
        <taxon>Fungi</taxon>
        <taxon>Fungi incertae sedis</taxon>
        <taxon>Zoopagomycota</taxon>
        <taxon>Kickxellomycotina</taxon>
        <taxon>Harpellomycetes</taxon>
        <taxon>Harpellales</taxon>
        <taxon>Legeriomycetaceae</taxon>
        <taxon>Smittium</taxon>
    </lineage>
</organism>
<feature type="non-terminal residue" evidence="2">
    <location>
        <position position="171"/>
    </location>
</feature>
<evidence type="ECO:0000313" key="2">
    <source>
        <dbReference type="EMBL" id="OMJ28599.1"/>
    </source>
</evidence>
<gene>
    <name evidence="2" type="ORF">AYI69_g1923</name>
</gene>
<keyword evidence="3" id="KW-1185">Reference proteome</keyword>
<feature type="signal peptide" evidence="1">
    <location>
        <begin position="1"/>
        <end position="19"/>
    </location>
</feature>
<dbReference type="Proteomes" id="UP000187429">
    <property type="component" value="Unassembled WGS sequence"/>
</dbReference>
<accession>A0A1R1YNV7</accession>